<dbReference type="InterPro" id="IPR016032">
    <property type="entry name" value="Sig_transdc_resp-reg_C-effctor"/>
</dbReference>
<gene>
    <name evidence="3" type="ordered locus">MLP_28930</name>
</gene>
<dbReference type="InterPro" id="IPR039793">
    <property type="entry name" value="UROS/Hem4"/>
</dbReference>
<dbReference type="HOGENOM" id="CLU_011276_9_1_11"/>
<keyword evidence="4" id="KW-1185">Reference proteome</keyword>
<dbReference type="Gene3D" id="1.10.10.10">
    <property type="entry name" value="Winged helix-like DNA-binding domain superfamily/Winged helix DNA-binding domain"/>
    <property type="match status" value="1"/>
</dbReference>
<dbReference type="InterPro" id="IPR001867">
    <property type="entry name" value="OmpR/PhoB-type_DNA-bd"/>
</dbReference>
<dbReference type="InterPro" id="IPR003754">
    <property type="entry name" value="4pyrrol_synth_uPrphyn_synth"/>
</dbReference>
<proteinExistence type="predicted"/>
<dbReference type="Pfam" id="PF02602">
    <property type="entry name" value="HEM4"/>
    <property type="match status" value="1"/>
</dbReference>
<dbReference type="RefSeq" id="WP_013863776.1">
    <property type="nucleotide sequence ID" value="NC_015635.1"/>
</dbReference>
<organism evidence="3 4">
    <name type="scientific">Microlunatus phosphovorus (strain ATCC 700054 / DSM 10555 / JCM 9379 / NBRC 101784 / NCIMB 13414 / VKM Ac-1990 / NM-1)</name>
    <dbReference type="NCBI Taxonomy" id="1032480"/>
    <lineage>
        <taxon>Bacteria</taxon>
        <taxon>Bacillati</taxon>
        <taxon>Actinomycetota</taxon>
        <taxon>Actinomycetes</taxon>
        <taxon>Propionibacteriales</taxon>
        <taxon>Propionibacteriaceae</taxon>
        <taxon>Microlunatus</taxon>
    </lineage>
</organism>
<dbReference type="eggNOG" id="COG1587">
    <property type="taxonomic scope" value="Bacteria"/>
</dbReference>
<dbReference type="SMART" id="SM00862">
    <property type="entry name" value="Trans_reg_C"/>
    <property type="match status" value="1"/>
</dbReference>
<reference evidence="3 4" key="1">
    <citation type="submission" date="2011-05" db="EMBL/GenBank/DDBJ databases">
        <title>Whole genome sequence of Microlunatus phosphovorus NM-1.</title>
        <authorList>
            <person name="Hosoyama A."/>
            <person name="Sasaki K."/>
            <person name="Harada T."/>
            <person name="Igarashi R."/>
            <person name="Kawakoshi A."/>
            <person name="Sasagawa M."/>
            <person name="Fukada J."/>
            <person name="Nakamura S."/>
            <person name="Katano Y."/>
            <person name="Hanada S."/>
            <person name="Kamagata Y."/>
            <person name="Nakamura N."/>
            <person name="Yamazaki S."/>
            <person name="Fujita N."/>
        </authorList>
    </citation>
    <scope>NUCLEOTIDE SEQUENCE [LARGE SCALE GENOMIC DNA]</scope>
    <source>
        <strain evidence="4">ATCC 700054 / DSM 10555 / JCM 9379 / NBRC 101784 / NCIMB 13414 / VKM Ac-1990 / NM-1</strain>
    </source>
</reference>
<accession>F5XJK7</accession>
<dbReference type="NCBIfam" id="NF005568">
    <property type="entry name" value="PRK07239.1"/>
    <property type="match status" value="1"/>
</dbReference>
<dbReference type="Pfam" id="PF00486">
    <property type="entry name" value="Trans_reg_C"/>
    <property type="match status" value="1"/>
</dbReference>
<dbReference type="STRING" id="1032480.MLP_28930"/>
<dbReference type="OrthoDB" id="213853at2"/>
<dbReference type="SUPFAM" id="SSF46894">
    <property type="entry name" value="C-terminal effector domain of the bipartite response regulators"/>
    <property type="match status" value="1"/>
</dbReference>
<protein>
    <submittedName>
        <fullName evidence="3">Putative transcriptional regulator</fullName>
    </submittedName>
</protein>
<dbReference type="GO" id="GO:0003677">
    <property type="term" value="F:DNA binding"/>
    <property type="evidence" value="ECO:0007669"/>
    <property type="project" value="UniProtKB-KW"/>
</dbReference>
<dbReference type="KEGG" id="mph:MLP_28930"/>
<dbReference type="GO" id="GO:0006355">
    <property type="term" value="P:regulation of DNA-templated transcription"/>
    <property type="evidence" value="ECO:0007669"/>
    <property type="project" value="InterPro"/>
</dbReference>
<dbReference type="AlphaFoldDB" id="F5XJK7"/>
<dbReference type="CDD" id="cd06578">
    <property type="entry name" value="HemD"/>
    <property type="match status" value="1"/>
</dbReference>
<name>F5XJK7_MICPN</name>
<evidence type="ECO:0000259" key="2">
    <source>
        <dbReference type="SMART" id="SM00862"/>
    </source>
</evidence>
<dbReference type="GO" id="GO:0006780">
    <property type="term" value="P:uroporphyrinogen III biosynthetic process"/>
    <property type="evidence" value="ECO:0007669"/>
    <property type="project" value="InterPro"/>
</dbReference>
<sequence length="367" mass="39400">MTFPPLTGFRIGVTSDRRSDDLIAALERRGATVMHAPSLKIAPNDEDTALAEETQAVIESRPEVVLVTTGYGMRRWFEVADAAGLGAELTDALESAKILARGPKSVGEVRAAGLEELAVSANDTTAALIDAVEQHSLTGLRTVIQLHAYTDRAQLARLRGLSARLWTVTPYRWVQPAGSDRLQKLIDAACDRQLDAITFTSAPGAEATLAAAKSMGRLGELIAALNDDVLAATVGPVSAGPLRHAGAQVLTPDRYRLGALIRLVTEELGERRVIRWRTDDVELELRGKVVVVAGKAVVLSRNSLALFKLLAHDGALVSRQELLRSLPDGADDHALEVAMSRLRQALGVPGLIATIVKRGYRLNAVRL</sequence>
<evidence type="ECO:0000313" key="4">
    <source>
        <dbReference type="Proteomes" id="UP000007947"/>
    </source>
</evidence>
<evidence type="ECO:0000256" key="1">
    <source>
        <dbReference type="ARBA" id="ARBA00023125"/>
    </source>
</evidence>
<dbReference type="GO" id="GO:0004852">
    <property type="term" value="F:uroporphyrinogen-III synthase activity"/>
    <property type="evidence" value="ECO:0007669"/>
    <property type="project" value="InterPro"/>
</dbReference>
<dbReference type="CDD" id="cd00383">
    <property type="entry name" value="trans_reg_C"/>
    <property type="match status" value="1"/>
</dbReference>
<keyword evidence="1" id="KW-0238">DNA-binding</keyword>
<dbReference type="eggNOG" id="COG3710">
    <property type="taxonomic scope" value="Bacteria"/>
</dbReference>
<dbReference type="InterPro" id="IPR036388">
    <property type="entry name" value="WH-like_DNA-bd_sf"/>
</dbReference>
<dbReference type="GO" id="GO:0000160">
    <property type="term" value="P:phosphorelay signal transduction system"/>
    <property type="evidence" value="ECO:0007669"/>
    <property type="project" value="InterPro"/>
</dbReference>
<dbReference type="PANTHER" id="PTHR40082:SF1">
    <property type="entry name" value="BLR5956 PROTEIN"/>
    <property type="match status" value="1"/>
</dbReference>
<feature type="domain" description="OmpR/PhoB-type" evidence="2">
    <location>
        <begin position="294"/>
        <end position="362"/>
    </location>
</feature>
<dbReference type="Gene3D" id="3.40.50.10090">
    <property type="match status" value="2"/>
</dbReference>
<evidence type="ECO:0000313" key="3">
    <source>
        <dbReference type="EMBL" id="BAK35907.1"/>
    </source>
</evidence>
<dbReference type="PANTHER" id="PTHR40082">
    <property type="entry name" value="BLR5956 PROTEIN"/>
    <property type="match status" value="1"/>
</dbReference>
<dbReference type="Proteomes" id="UP000007947">
    <property type="component" value="Chromosome"/>
</dbReference>
<dbReference type="InterPro" id="IPR036108">
    <property type="entry name" value="4pyrrol_syn_uPrphyn_synt_sf"/>
</dbReference>
<dbReference type="SUPFAM" id="SSF69618">
    <property type="entry name" value="HemD-like"/>
    <property type="match status" value="1"/>
</dbReference>
<dbReference type="EMBL" id="AP012204">
    <property type="protein sequence ID" value="BAK35907.1"/>
    <property type="molecule type" value="Genomic_DNA"/>
</dbReference>